<dbReference type="Proteomes" id="UP000554004">
    <property type="component" value="Unassembled WGS sequence"/>
</dbReference>
<dbReference type="EMBL" id="JAAZAL010000054">
    <property type="protein sequence ID" value="NLE30941.1"/>
    <property type="molecule type" value="Genomic_DNA"/>
</dbReference>
<protein>
    <submittedName>
        <fullName evidence="2">Peptidylprolyl isomerase</fullName>
    </submittedName>
</protein>
<feature type="non-terminal residue" evidence="2">
    <location>
        <position position="1"/>
    </location>
</feature>
<dbReference type="Gene3D" id="2.40.100.10">
    <property type="entry name" value="Cyclophilin-like"/>
    <property type="match status" value="1"/>
</dbReference>
<comment type="caution">
    <text evidence="2">The sequence shown here is derived from an EMBL/GenBank/DDBJ whole genome shotgun (WGS) entry which is preliminary data.</text>
</comment>
<proteinExistence type="predicted"/>
<dbReference type="InterPro" id="IPR029000">
    <property type="entry name" value="Cyclophilin-like_dom_sf"/>
</dbReference>
<dbReference type="InterPro" id="IPR002130">
    <property type="entry name" value="Cyclophilin-type_PPIase_dom"/>
</dbReference>
<sequence>GTGGPGYSVKKENLITFKDYDIGMANASQFFIVLPNSHKKSFDGEYSVIGKVTEGFAVVDSIQKVEVSKDYKPVNDIVIKNILIQEN</sequence>
<evidence type="ECO:0000259" key="1">
    <source>
        <dbReference type="PROSITE" id="PS50072"/>
    </source>
</evidence>
<feature type="domain" description="PPIase cyclophilin-type" evidence="1">
    <location>
        <begin position="1"/>
        <end position="84"/>
    </location>
</feature>
<gene>
    <name evidence="2" type="ORF">GX618_01550</name>
</gene>
<name>A0A847ET32_9BACT</name>
<organism evidence="2 3">
    <name type="scientific">Candidatus Dojkabacteria bacterium</name>
    <dbReference type="NCBI Taxonomy" id="2099670"/>
    <lineage>
        <taxon>Bacteria</taxon>
        <taxon>Candidatus Dojkabacteria</taxon>
    </lineage>
</organism>
<dbReference type="GO" id="GO:0003755">
    <property type="term" value="F:peptidyl-prolyl cis-trans isomerase activity"/>
    <property type="evidence" value="ECO:0007669"/>
    <property type="project" value="InterPro"/>
</dbReference>
<dbReference type="PROSITE" id="PS50072">
    <property type="entry name" value="CSA_PPIASE_2"/>
    <property type="match status" value="1"/>
</dbReference>
<evidence type="ECO:0000313" key="2">
    <source>
        <dbReference type="EMBL" id="NLE30941.1"/>
    </source>
</evidence>
<keyword evidence="2" id="KW-0413">Isomerase</keyword>
<reference evidence="2 3" key="1">
    <citation type="journal article" date="2020" name="Biotechnol. Biofuels">
        <title>New insights from the biogas microbiome by comprehensive genome-resolved metagenomics of nearly 1600 species originating from multiple anaerobic digesters.</title>
        <authorList>
            <person name="Campanaro S."/>
            <person name="Treu L."/>
            <person name="Rodriguez-R L.M."/>
            <person name="Kovalovszki A."/>
            <person name="Ziels R.M."/>
            <person name="Maus I."/>
            <person name="Zhu X."/>
            <person name="Kougias P.G."/>
            <person name="Basile A."/>
            <person name="Luo G."/>
            <person name="Schluter A."/>
            <person name="Konstantinidis K.T."/>
            <person name="Angelidaki I."/>
        </authorList>
    </citation>
    <scope>NUCLEOTIDE SEQUENCE [LARGE SCALE GENOMIC DNA]</scope>
    <source>
        <strain evidence="2">AS06rmzACSIP_421</strain>
    </source>
</reference>
<accession>A0A847ET32</accession>
<dbReference type="Pfam" id="PF00160">
    <property type="entry name" value="Pro_isomerase"/>
    <property type="match status" value="1"/>
</dbReference>
<dbReference type="AlphaFoldDB" id="A0A847ET32"/>
<evidence type="ECO:0000313" key="3">
    <source>
        <dbReference type="Proteomes" id="UP000554004"/>
    </source>
</evidence>
<dbReference type="SUPFAM" id="SSF50891">
    <property type="entry name" value="Cyclophilin-like"/>
    <property type="match status" value="1"/>
</dbReference>